<evidence type="ECO:0000256" key="1">
    <source>
        <dbReference type="ARBA" id="ARBA00006529"/>
    </source>
</evidence>
<feature type="compositionally biased region" description="Pro residues" evidence="6">
    <location>
        <begin position="166"/>
        <end position="176"/>
    </location>
</feature>
<dbReference type="AlphaFoldDB" id="A0A427AU17"/>
<name>A0A427AU17_ENSVE</name>
<evidence type="ECO:0000256" key="6">
    <source>
        <dbReference type="SAM" id="MobiDB-lite"/>
    </source>
</evidence>
<feature type="compositionally biased region" description="Low complexity" evidence="6">
    <location>
        <begin position="177"/>
        <end position="194"/>
    </location>
</feature>
<organism evidence="8 9">
    <name type="scientific">Ensete ventricosum</name>
    <name type="common">Abyssinian banana</name>
    <name type="synonym">Musa ensete</name>
    <dbReference type="NCBI Taxonomy" id="4639"/>
    <lineage>
        <taxon>Eukaryota</taxon>
        <taxon>Viridiplantae</taxon>
        <taxon>Streptophyta</taxon>
        <taxon>Embryophyta</taxon>
        <taxon>Tracheophyta</taxon>
        <taxon>Spermatophyta</taxon>
        <taxon>Magnoliopsida</taxon>
        <taxon>Liliopsida</taxon>
        <taxon>Zingiberales</taxon>
        <taxon>Musaceae</taxon>
        <taxon>Ensete</taxon>
    </lineage>
</organism>
<evidence type="ECO:0000256" key="4">
    <source>
        <dbReference type="ARBA" id="ARBA00022777"/>
    </source>
</evidence>
<evidence type="ECO:0000313" key="8">
    <source>
        <dbReference type="EMBL" id="RRT79764.1"/>
    </source>
</evidence>
<keyword evidence="2" id="KW-0808">Transferase</keyword>
<comment type="caution">
    <text evidence="8">The sequence shown here is derived from an EMBL/GenBank/DDBJ whole genome shotgun (WGS) entry which is preliminary data.</text>
</comment>
<feature type="non-terminal residue" evidence="8">
    <location>
        <position position="1"/>
    </location>
</feature>
<evidence type="ECO:0000256" key="2">
    <source>
        <dbReference type="ARBA" id="ARBA00022679"/>
    </source>
</evidence>
<protein>
    <recommendedName>
        <fullName evidence="7">Protein kinase domain-containing protein</fullName>
    </recommendedName>
</protein>
<keyword evidence="5" id="KW-0067">ATP-binding</keyword>
<evidence type="ECO:0000256" key="3">
    <source>
        <dbReference type="ARBA" id="ARBA00022741"/>
    </source>
</evidence>
<keyword evidence="3" id="KW-0547">Nucleotide-binding</keyword>
<comment type="similarity">
    <text evidence="1">Belongs to the protein kinase superfamily. STE Ser/Thr protein kinase family. MAP kinase kinase kinase subfamily.</text>
</comment>
<dbReference type="Proteomes" id="UP000287651">
    <property type="component" value="Unassembled WGS sequence"/>
</dbReference>
<evidence type="ECO:0000256" key="5">
    <source>
        <dbReference type="ARBA" id="ARBA00022840"/>
    </source>
</evidence>
<dbReference type="SUPFAM" id="SSF56112">
    <property type="entry name" value="Protein kinase-like (PK-like)"/>
    <property type="match status" value="1"/>
</dbReference>
<dbReference type="Pfam" id="PF00069">
    <property type="entry name" value="Pkinase"/>
    <property type="match status" value="1"/>
</dbReference>
<reference evidence="8 9" key="1">
    <citation type="journal article" date="2014" name="Agronomy (Basel)">
        <title>A Draft Genome Sequence for Ensete ventricosum, the Drought-Tolerant Tree Against Hunger.</title>
        <authorList>
            <person name="Harrison J."/>
            <person name="Moore K.A."/>
            <person name="Paszkiewicz K."/>
            <person name="Jones T."/>
            <person name="Grant M."/>
            <person name="Ambacheew D."/>
            <person name="Muzemil S."/>
            <person name="Studholme D.J."/>
        </authorList>
    </citation>
    <scope>NUCLEOTIDE SEQUENCE [LARGE SCALE GENOMIC DNA]</scope>
</reference>
<sequence length="368" mass="41432">SVAIFGQILKLRIVFPLSSNFIRLKNCLLLKYPFGFLVLFAWNDGSLFLFLVSTITLNLTHIRFVCRYSDPINTPRGRNEAHDFQRREHTAEDIQLFSCSPVLEHPNGGNAYSHGRTFTDTIFSRRTASPSPGLRGHTFSTSPVHPSSFGIGPASPNCWQDNLRSPPHPLPLPPGSPSCSSASPSSSSSRSPKSLWKKGKLLGRGTFGQVYVGFNRYLVYYNIPSHFQIGFDCLESELTFNCHFEYYKSSNHELIGYLFSFHQEIALLSKLSHPNIVQYYGSELAEDTLSVYLEYVSGGSIYKLLQEYGPFGESLIRNYTAQILSGLAYLHGRNTVHRYMATNLCGGNTFCFCCCSDGMRWIITWQGY</sequence>
<dbReference type="InterPro" id="IPR000719">
    <property type="entry name" value="Prot_kinase_dom"/>
</dbReference>
<keyword evidence="4" id="KW-0418">Kinase</keyword>
<dbReference type="EMBL" id="AMZH03001317">
    <property type="protein sequence ID" value="RRT79764.1"/>
    <property type="molecule type" value="Genomic_DNA"/>
</dbReference>
<dbReference type="Gene3D" id="1.10.510.10">
    <property type="entry name" value="Transferase(Phosphotransferase) domain 1"/>
    <property type="match status" value="1"/>
</dbReference>
<dbReference type="InterPro" id="IPR050538">
    <property type="entry name" value="MAP_kinase_kinase_kinase"/>
</dbReference>
<proteinExistence type="inferred from homology"/>
<gene>
    <name evidence="8" type="ORF">B296_00007919</name>
</gene>
<dbReference type="PANTHER" id="PTHR48016">
    <property type="entry name" value="MAP KINASE KINASE KINASE SSK2-RELATED-RELATED"/>
    <property type="match status" value="1"/>
</dbReference>
<dbReference type="GO" id="GO:0005737">
    <property type="term" value="C:cytoplasm"/>
    <property type="evidence" value="ECO:0007669"/>
    <property type="project" value="TreeGrafter"/>
</dbReference>
<evidence type="ECO:0000313" key="9">
    <source>
        <dbReference type="Proteomes" id="UP000287651"/>
    </source>
</evidence>
<dbReference type="PANTHER" id="PTHR48016:SF8">
    <property type="entry name" value="MITOGEN-ACTIVATED PROTEIN KINASE KINASE KINASE 3"/>
    <property type="match status" value="1"/>
</dbReference>
<dbReference type="PROSITE" id="PS50011">
    <property type="entry name" value="PROTEIN_KINASE_DOM"/>
    <property type="match status" value="1"/>
</dbReference>
<dbReference type="GO" id="GO:0004709">
    <property type="term" value="F:MAP kinase kinase kinase activity"/>
    <property type="evidence" value="ECO:0007669"/>
    <property type="project" value="TreeGrafter"/>
</dbReference>
<feature type="domain" description="Protein kinase" evidence="7">
    <location>
        <begin position="196"/>
        <end position="368"/>
    </location>
</feature>
<feature type="region of interest" description="Disordered" evidence="6">
    <location>
        <begin position="160"/>
        <end position="195"/>
    </location>
</feature>
<dbReference type="GO" id="GO:0005524">
    <property type="term" value="F:ATP binding"/>
    <property type="evidence" value="ECO:0007669"/>
    <property type="project" value="UniProtKB-KW"/>
</dbReference>
<accession>A0A427AU17</accession>
<dbReference type="InterPro" id="IPR011009">
    <property type="entry name" value="Kinase-like_dom_sf"/>
</dbReference>
<evidence type="ECO:0000259" key="7">
    <source>
        <dbReference type="PROSITE" id="PS50011"/>
    </source>
</evidence>